<feature type="transmembrane region" description="Helical" evidence="1">
    <location>
        <begin position="50"/>
        <end position="80"/>
    </location>
</feature>
<organism evidence="2 3">
    <name type="scientific">Candidatus Roizmanbacteria bacterium GW2011_GWA2_35_8</name>
    <dbReference type="NCBI Taxonomy" id="1618479"/>
    <lineage>
        <taxon>Bacteria</taxon>
        <taxon>Candidatus Roizmaniibacteriota</taxon>
    </lineage>
</organism>
<feature type="transmembrane region" description="Helical" evidence="1">
    <location>
        <begin position="163"/>
        <end position="189"/>
    </location>
</feature>
<evidence type="ECO:0008006" key="4">
    <source>
        <dbReference type="Google" id="ProtNLM"/>
    </source>
</evidence>
<keyword evidence="1" id="KW-1133">Transmembrane helix</keyword>
<feature type="transmembrane region" description="Helical" evidence="1">
    <location>
        <begin position="112"/>
        <end position="133"/>
    </location>
</feature>
<accession>A0A0G0D0Z3</accession>
<name>A0A0G0D0Z3_9BACT</name>
<dbReference type="Proteomes" id="UP000034536">
    <property type="component" value="Unassembled WGS sequence"/>
</dbReference>
<comment type="caution">
    <text evidence="2">The sequence shown here is derived from an EMBL/GenBank/DDBJ whole genome shotgun (WGS) entry which is preliminary data.</text>
</comment>
<feature type="transmembrane region" description="Helical" evidence="1">
    <location>
        <begin position="139"/>
        <end position="156"/>
    </location>
</feature>
<sequence length="493" mass="58456">MKWLKILVFFIIFLIFIYLRVTPIINQTVPYTYDQGRDFLKVEEMIRDKNLVFIGPTTGIMGVFHGAWWYYLLSVFYLIFNGWPSGFYIGLFIISTLSILIFTYFIYKRFGFLSSLIFFTVSSSSIFAIRLAFFASNNIIAPLFILLYIYSLYEYLLSKKIFFLFLIGLALGFIFEFEVAFGIFFITSFVISTVVEGSFRKIYKNFKNIFYLSVGVFIPIIPRLLFEIKNNLIQTKAFANFVRDPTSTNPVTYLGAFIDRSKMFINYFFELFVGNSTFLAILTLFMVIIFFLNKKIETYKKNRGVISFLTIQLIGMFFLSTLNKNNFFWSYYLDGIQFIFIFLVLLIINLNNDKKYLVFKNILVVSIIIFTLFSFRTELSKKPIPSLGLRADIDTVKYLINSNKEQFCLRVYTPPIFPYTYQYLFSYFSKIKRRQYPSGDFINNQCWFIIDHEPYAFRLEKWRKENTPKDSKLIKIKKMENKTNIELWQIPQN</sequence>
<keyword evidence="1" id="KW-0812">Transmembrane</keyword>
<feature type="transmembrane region" description="Helical" evidence="1">
    <location>
        <begin position="329"/>
        <end position="350"/>
    </location>
</feature>
<dbReference type="AlphaFoldDB" id="A0A0G0D0Z3"/>
<feature type="transmembrane region" description="Helical" evidence="1">
    <location>
        <begin position="6"/>
        <end position="29"/>
    </location>
</feature>
<reference evidence="2 3" key="1">
    <citation type="journal article" date="2015" name="Nature">
        <title>rRNA introns, odd ribosomes, and small enigmatic genomes across a large radiation of phyla.</title>
        <authorList>
            <person name="Brown C.T."/>
            <person name="Hug L.A."/>
            <person name="Thomas B.C."/>
            <person name="Sharon I."/>
            <person name="Castelle C.J."/>
            <person name="Singh A."/>
            <person name="Wilkins M.J."/>
            <person name="Williams K.H."/>
            <person name="Banfield J.F."/>
        </authorList>
    </citation>
    <scope>NUCLEOTIDE SEQUENCE [LARGE SCALE GENOMIC DNA]</scope>
</reference>
<keyword evidence="1" id="KW-0472">Membrane</keyword>
<evidence type="ECO:0000256" key="1">
    <source>
        <dbReference type="SAM" id="Phobius"/>
    </source>
</evidence>
<feature type="transmembrane region" description="Helical" evidence="1">
    <location>
        <begin position="209"/>
        <end position="226"/>
    </location>
</feature>
<dbReference type="EMBL" id="LBQX01000009">
    <property type="protein sequence ID" value="KKP87003.1"/>
    <property type="molecule type" value="Genomic_DNA"/>
</dbReference>
<gene>
    <name evidence="2" type="ORF">UR89_C0009G0024</name>
</gene>
<proteinExistence type="predicted"/>
<feature type="transmembrane region" description="Helical" evidence="1">
    <location>
        <begin position="267"/>
        <end position="292"/>
    </location>
</feature>
<feature type="transmembrane region" description="Helical" evidence="1">
    <location>
        <begin position="304"/>
        <end position="322"/>
    </location>
</feature>
<protein>
    <recommendedName>
        <fullName evidence="4">Glycosyltransferase RgtA/B/C/D-like domain-containing protein</fullName>
    </recommendedName>
</protein>
<evidence type="ECO:0000313" key="3">
    <source>
        <dbReference type="Proteomes" id="UP000034536"/>
    </source>
</evidence>
<evidence type="ECO:0000313" key="2">
    <source>
        <dbReference type="EMBL" id="KKP87003.1"/>
    </source>
</evidence>
<feature type="transmembrane region" description="Helical" evidence="1">
    <location>
        <begin position="356"/>
        <end position="375"/>
    </location>
</feature>
<feature type="transmembrane region" description="Helical" evidence="1">
    <location>
        <begin position="86"/>
        <end position="107"/>
    </location>
</feature>